<dbReference type="InterPro" id="IPR012944">
    <property type="entry name" value="SusD_RagB_dom"/>
</dbReference>
<dbReference type="RefSeq" id="WP_379040882.1">
    <property type="nucleotide sequence ID" value="NZ_JBHSKW010000005.1"/>
</dbReference>
<feature type="compositionally biased region" description="Polar residues" evidence="6">
    <location>
        <begin position="360"/>
        <end position="372"/>
    </location>
</feature>
<evidence type="ECO:0000256" key="3">
    <source>
        <dbReference type="ARBA" id="ARBA00022729"/>
    </source>
</evidence>
<organism evidence="9 10">
    <name type="scientific">Pedobacter alpinus</name>
    <dbReference type="NCBI Taxonomy" id="1590643"/>
    <lineage>
        <taxon>Bacteria</taxon>
        <taxon>Pseudomonadati</taxon>
        <taxon>Bacteroidota</taxon>
        <taxon>Sphingobacteriia</taxon>
        <taxon>Sphingobacteriales</taxon>
        <taxon>Sphingobacteriaceae</taxon>
        <taxon>Pedobacter</taxon>
    </lineage>
</organism>
<comment type="similarity">
    <text evidence="2">Belongs to the SusD family.</text>
</comment>
<evidence type="ECO:0000256" key="4">
    <source>
        <dbReference type="ARBA" id="ARBA00023136"/>
    </source>
</evidence>
<keyword evidence="4" id="KW-0472">Membrane</keyword>
<keyword evidence="10" id="KW-1185">Reference proteome</keyword>
<keyword evidence="5" id="KW-0998">Cell outer membrane</keyword>
<evidence type="ECO:0000313" key="10">
    <source>
        <dbReference type="Proteomes" id="UP001597546"/>
    </source>
</evidence>
<accession>A0ABW5TP67</accession>
<dbReference type="Proteomes" id="UP001597546">
    <property type="component" value="Unassembled WGS sequence"/>
</dbReference>
<proteinExistence type="inferred from homology"/>
<feature type="domain" description="SusD-like N-terminal" evidence="8">
    <location>
        <begin position="92"/>
        <end position="238"/>
    </location>
</feature>
<feature type="region of interest" description="Disordered" evidence="6">
    <location>
        <begin position="353"/>
        <end position="372"/>
    </location>
</feature>
<dbReference type="InterPro" id="IPR033985">
    <property type="entry name" value="SusD-like_N"/>
</dbReference>
<name>A0ABW5TP67_9SPHI</name>
<dbReference type="SUPFAM" id="SSF48452">
    <property type="entry name" value="TPR-like"/>
    <property type="match status" value="1"/>
</dbReference>
<evidence type="ECO:0000259" key="7">
    <source>
        <dbReference type="Pfam" id="PF07980"/>
    </source>
</evidence>
<evidence type="ECO:0000313" key="9">
    <source>
        <dbReference type="EMBL" id="MFD2730385.1"/>
    </source>
</evidence>
<dbReference type="Pfam" id="PF07980">
    <property type="entry name" value="SusD_RagB"/>
    <property type="match status" value="1"/>
</dbReference>
<dbReference type="InterPro" id="IPR011990">
    <property type="entry name" value="TPR-like_helical_dom_sf"/>
</dbReference>
<dbReference type="Pfam" id="PF14322">
    <property type="entry name" value="SusD-like_3"/>
    <property type="match status" value="1"/>
</dbReference>
<keyword evidence="3" id="KW-0732">Signal</keyword>
<feature type="domain" description="RagB/SusD" evidence="7">
    <location>
        <begin position="287"/>
        <end position="511"/>
    </location>
</feature>
<gene>
    <name evidence="9" type="ORF">ACFSSE_01585</name>
</gene>
<dbReference type="EMBL" id="JBHULV010000008">
    <property type="protein sequence ID" value="MFD2730385.1"/>
    <property type="molecule type" value="Genomic_DNA"/>
</dbReference>
<dbReference type="Gene3D" id="1.25.40.390">
    <property type="match status" value="1"/>
</dbReference>
<evidence type="ECO:0000259" key="8">
    <source>
        <dbReference type="Pfam" id="PF14322"/>
    </source>
</evidence>
<reference evidence="10" key="1">
    <citation type="journal article" date="2019" name="Int. J. Syst. Evol. Microbiol.">
        <title>The Global Catalogue of Microorganisms (GCM) 10K type strain sequencing project: providing services to taxonomists for standard genome sequencing and annotation.</title>
        <authorList>
            <consortium name="The Broad Institute Genomics Platform"/>
            <consortium name="The Broad Institute Genome Sequencing Center for Infectious Disease"/>
            <person name="Wu L."/>
            <person name="Ma J."/>
        </authorList>
    </citation>
    <scope>NUCLEOTIDE SEQUENCE [LARGE SCALE GENOMIC DNA]</scope>
    <source>
        <strain evidence="10">KCTC 42456</strain>
    </source>
</reference>
<comment type="subcellular location">
    <subcellularLocation>
        <location evidence="1">Cell outer membrane</location>
    </subcellularLocation>
</comment>
<sequence>MKTFLKLKFGHFVLGTLVVALTLGACQRNFLDLRTQGEYNIDNYPFPGGAGPYDQFINGAYSDLRNFDVTVQAFVGITNIRSDDADKGSTPSDGATLQEMDAFTMTPANGLINGFWLGHFRLISSANFILDRIKNDPNPNTAPSLKIDAEAQAKFFRAYAYFMMVRSFGAVPIIDSVTTGTVGSTNVPRSAPSLVYAFIENDLRFAAANLLQKSAYDRRFIGRITAGAANGLLAKVYLTQGKWAQAQAAADLVMKSGEYDLSVSYRDIFEEAGENSRESILEVQATADAANPTIFGSQYSQVQGVRGAGDWNLGWGFNVPSTALDAAYEPNDPRKARTILYSGGTSLYGEAVPAGLPNPRYNNKVSSPRSRQTQVNSRSAFWNNVRLLRYADVVLMYAEASNEIGGTQNTTDALAALNSIRARARRGAVAGTLPDVTTRDQTLLRDAIHFERRIEFAMEHERFFDLVRWGTVAVVMQNHGKAFVPNKHELLPVPQVQRDLSRGVLTQNPGY</sequence>
<evidence type="ECO:0000256" key="1">
    <source>
        <dbReference type="ARBA" id="ARBA00004442"/>
    </source>
</evidence>
<evidence type="ECO:0000256" key="2">
    <source>
        <dbReference type="ARBA" id="ARBA00006275"/>
    </source>
</evidence>
<evidence type="ECO:0000256" key="5">
    <source>
        <dbReference type="ARBA" id="ARBA00023237"/>
    </source>
</evidence>
<comment type="caution">
    <text evidence="9">The sequence shown here is derived from an EMBL/GenBank/DDBJ whole genome shotgun (WGS) entry which is preliminary data.</text>
</comment>
<protein>
    <submittedName>
        <fullName evidence="9">RagB/SusD family nutrient uptake outer membrane protein</fullName>
    </submittedName>
</protein>
<dbReference type="CDD" id="cd08977">
    <property type="entry name" value="SusD"/>
    <property type="match status" value="1"/>
</dbReference>
<dbReference type="PROSITE" id="PS51257">
    <property type="entry name" value="PROKAR_LIPOPROTEIN"/>
    <property type="match status" value="1"/>
</dbReference>
<evidence type="ECO:0000256" key="6">
    <source>
        <dbReference type="SAM" id="MobiDB-lite"/>
    </source>
</evidence>